<dbReference type="Pfam" id="PF03203">
    <property type="entry name" value="MerC"/>
    <property type="match status" value="1"/>
</dbReference>
<name>A0A494T9D5_SPHPE</name>
<dbReference type="KEGG" id="spha:D3Y57_08255"/>
<dbReference type="AlphaFoldDB" id="A0A494T9D5"/>
<dbReference type="InterPro" id="IPR004891">
    <property type="entry name" value="Mercury-R_MerC"/>
</dbReference>
<dbReference type="OrthoDB" id="6078385at2"/>
<dbReference type="GO" id="GO:0016020">
    <property type="term" value="C:membrane"/>
    <property type="evidence" value="ECO:0007669"/>
    <property type="project" value="InterPro"/>
</dbReference>
<dbReference type="EMBL" id="CP032829">
    <property type="protein sequence ID" value="AYJ85969.1"/>
    <property type="molecule type" value="Genomic_DNA"/>
</dbReference>
<reference evidence="2 3" key="1">
    <citation type="submission" date="2018-09" db="EMBL/GenBank/DDBJ databases">
        <title>Sphingomonas peninsula sp. nov., isolated from fildes peninsula, Antarctic soil.</title>
        <authorList>
            <person name="Yingchao G."/>
        </authorList>
    </citation>
    <scope>NUCLEOTIDE SEQUENCE [LARGE SCALE GENOMIC DNA]</scope>
    <source>
        <strain evidence="2 3">YZ-8</strain>
    </source>
</reference>
<accession>A0A494T9D5</accession>
<gene>
    <name evidence="2" type="ORF">D3Y57_08255</name>
</gene>
<feature type="transmembrane region" description="Helical" evidence="1">
    <location>
        <begin position="14"/>
        <end position="35"/>
    </location>
</feature>
<feature type="transmembrane region" description="Helical" evidence="1">
    <location>
        <begin position="100"/>
        <end position="116"/>
    </location>
</feature>
<protein>
    <submittedName>
        <fullName evidence="2">MerC domain-containing protein</fullName>
    </submittedName>
</protein>
<sequence length="129" mass="13150">MASRVLRNGTIDRIAVTLSGLCVVHCVATVVLLGLVSSVASWLGNPLIHEVGLALATTLGAVALIGGAFSHGRVLPTLIGAVGLIFMGSALFVPHGGREALLTIIGVSFLAGAHWLNRKAHGSDHSARG</sequence>
<keyword evidence="1" id="KW-0812">Transmembrane</keyword>
<keyword evidence="1" id="KW-0472">Membrane</keyword>
<proteinExistence type="predicted"/>
<evidence type="ECO:0000256" key="1">
    <source>
        <dbReference type="SAM" id="Phobius"/>
    </source>
</evidence>
<feature type="transmembrane region" description="Helical" evidence="1">
    <location>
        <begin position="47"/>
        <end position="67"/>
    </location>
</feature>
<organism evidence="2 3">
    <name type="scientific">Sphingomonas paeninsulae</name>
    <dbReference type="NCBI Taxonomy" id="2319844"/>
    <lineage>
        <taxon>Bacteria</taxon>
        <taxon>Pseudomonadati</taxon>
        <taxon>Pseudomonadota</taxon>
        <taxon>Alphaproteobacteria</taxon>
        <taxon>Sphingomonadales</taxon>
        <taxon>Sphingomonadaceae</taxon>
        <taxon>Sphingomonas</taxon>
    </lineage>
</organism>
<feature type="transmembrane region" description="Helical" evidence="1">
    <location>
        <begin position="74"/>
        <end position="94"/>
    </location>
</feature>
<dbReference type="Proteomes" id="UP000276254">
    <property type="component" value="Chromosome"/>
</dbReference>
<evidence type="ECO:0000313" key="3">
    <source>
        <dbReference type="Proteomes" id="UP000276254"/>
    </source>
</evidence>
<keyword evidence="1" id="KW-1133">Transmembrane helix</keyword>
<keyword evidence="3" id="KW-1185">Reference proteome</keyword>
<evidence type="ECO:0000313" key="2">
    <source>
        <dbReference type="EMBL" id="AYJ85969.1"/>
    </source>
</evidence>
<dbReference type="GO" id="GO:0015097">
    <property type="term" value="F:mercury ion transmembrane transporter activity"/>
    <property type="evidence" value="ECO:0007669"/>
    <property type="project" value="InterPro"/>
</dbReference>
<dbReference type="RefSeq" id="WP_121152593.1">
    <property type="nucleotide sequence ID" value="NZ_CP032829.1"/>
</dbReference>